<dbReference type="InterPro" id="IPR036188">
    <property type="entry name" value="FAD/NAD-bd_sf"/>
</dbReference>
<gene>
    <name evidence="10" type="ORF">J2X15_000477</name>
</gene>
<evidence type="ECO:0000313" key="11">
    <source>
        <dbReference type="Proteomes" id="UP001268089"/>
    </source>
</evidence>
<dbReference type="InterPro" id="IPR004099">
    <property type="entry name" value="Pyr_nucl-diS_OxRdtase_dimer"/>
</dbReference>
<evidence type="ECO:0000256" key="5">
    <source>
        <dbReference type="ARBA" id="ARBA00023002"/>
    </source>
</evidence>
<dbReference type="PANTHER" id="PTHR42737:SF2">
    <property type="entry name" value="GLUTATHIONE REDUCTASE"/>
    <property type="match status" value="1"/>
</dbReference>
<comment type="cofactor">
    <cofactor evidence="1">
        <name>FAD</name>
        <dbReference type="ChEBI" id="CHEBI:57692"/>
    </cofactor>
</comment>
<dbReference type="InterPro" id="IPR023753">
    <property type="entry name" value="FAD/NAD-binding_dom"/>
</dbReference>
<keyword evidence="3" id="KW-0285">Flavoprotein</keyword>
<keyword evidence="5 10" id="KW-0560">Oxidoreductase</keyword>
<dbReference type="Pfam" id="PF07992">
    <property type="entry name" value="Pyr_redox_2"/>
    <property type="match status" value="1"/>
</dbReference>
<dbReference type="SUPFAM" id="SSF51905">
    <property type="entry name" value="FAD/NAD(P)-binding domain"/>
    <property type="match status" value="1"/>
</dbReference>
<dbReference type="PANTHER" id="PTHR42737">
    <property type="entry name" value="GLUTATHIONE REDUCTASE"/>
    <property type="match status" value="1"/>
</dbReference>
<evidence type="ECO:0000256" key="3">
    <source>
        <dbReference type="ARBA" id="ARBA00022630"/>
    </source>
</evidence>
<evidence type="ECO:0000259" key="9">
    <source>
        <dbReference type="Pfam" id="PF07992"/>
    </source>
</evidence>
<keyword evidence="4" id="KW-0274">FAD</keyword>
<feature type="domain" description="Pyridine nucleotide-disulphide oxidoreductase dimerisation" evidence="8">
    <location>
        <begin position="257"/>
        <end position="365"/>
    </location>
</feature>
<dbReference type="InterPro" id="IPR016156">
    <property type="entry name" value="FAD/NAD-linked_Rdtase_dimer_sf"/>
</dbReference>
<comment type="similarity">
    <text evidence="2">Belongs to the class-I pyridine nucleotide-disulfide oxidoreductase family.</text>
</comment>
<dbReference type="InterPro" id="IPR046952">
    <property type="entry name" value="GSHR/TRXR-like"/>
</dbReference>
<keyword evidence="11" id="KW-1185">Reference proteome</keyword>
<name>A0ABU1ZI41_9BURK</name>
<keyword evidence="6" id="KW-1015">Disulfide bond</keyword>
<organism evidence="10 11">
    <name type="scientific">Rhodoferax saidenbachensis</name>
    <dbReference type="NCBI Taxonomy" id="1484693"/>
    <lineage>
        <taxon>Bacteria</taxon>
        <taxon>Pseudomonadati</taxon>
        <taxon>Pseudomonadota</taxon>
        <taxon>Betaproteobacteria</taxon>
        <taxon>Burkholderiales</taxon>
        <taxon>Comamonadaceae</taxon>
        <taxon>Rhodoferax</taxon>
    </lineage>
</organism>
<dbReference type="Proteomes" id="UP001268089">
    <property type="component" value="Unassembled WGS sequence"/>
</dbReference>
<evidence type="ECO:0000256" key="1">
    <source>
        <dbReference type="ARBA" id="ARBA00001974"/>
    </source>
</evidence>
<comment type="caution">
    <text evidence="10">The sequence shown here is derived from an EMBL/GenBank/DDBJ whole genome shotgun (WGS) entry which is preliminary data.</text>
</comment>
<evidence type="ECO:0000256" key="4">
    <source>
        <dbReference type="ARBA" id="ARBA00022827"/>
    </source>
</evidence>
<reference evidence="10 11" key="1">
    <citation type="submission" date="2023-07" db="EMBL/GenBank/DDBJ databases">
        <title>Sorghum-associated microbial communities from plants grown in Nebraska, USA.</title>
        <authorList>
            <person name="Schachtman D."/>
        </authorList>
    </citation>
    <scope>NUCLEOTIDE SEQUENCE [LARGE SCALE GENOMIC DNA]</scope>
    <source>
        <strain evidence="10 11">BE308</strain>
    </source>
</reference>
<protein>
    <submittedName>
        <fullName evidence="10">Glutathione reductase (NADPH)</fullName>
        <ecNumber evidence="10">1.8.1.7</ecNumber>
    </submittedName>
</protein>
<keyword evidence="7" id="KW-0676">Redox-active center</keyword>
<evidence type="ECO:0000256" key="2">
    <source>
        <dbReference type="ARBA" id="ARBA00007532"/>
    </source>
</evidence>
<dbReference type="PRINTS" id="PR00368">
    <property type="entry name" value="FADPNR"/>
</dbReference>
<accession>A0ABU1ZI41</accession>
<proteinExistence type="inferred from homology"/>
<dbReference type="Gene3D" id="3.30.390.30">
    <property type="match status" value="1"/>
</dbReference>
<dbReference type="EMBL" id="JAVDXO010000001">
    <property type="protein sequence ID" value="MDR7305211.1"/>
    <property type="molecule type" value="Genomic_DNA"/>
</dbReference>
<dbReference type="Gene3D" id="3.50.50.60">
    <property type="entry name" value="FAD/NAD(P)-binding domain"/>
    <property type="match status" value="2"/>
</dbReference>
<dbReference type="EC" id="1.8.1.7" evidence="10"/>
<evidence type="ECO:0000313" key="10">
    <source>
        <dbReference type="EMBL" id="MDR7305211.1"/>
    </source>
</evidence>
<evidence type="ECO:0000256" key="6">
    <source>
        <dbReference type="ARBA" id="ARBA00023157"/>
    </source>
</evidence>
<evidence type="ECO:0000256" key="7">
    <source>
        <dbReference type="ARBA" id="ARBA00023284"/>
    </source>
</evidence>
<dbReference type="SUPFAM" id="SSF55424">
    <property type="entry name" value="FAD/NAD-linked reductases, dimerisation (C-terminal) domain"/>
    <property type="match status" value="1"/>
</dbReference>
<feature type="domain" description="FAD/NAD(P)-binding" evidence="9">
    <location>
        <begin position="9"/>
        <end position="237"/>
    </location>
</feature>
<dbReference type="Pfam" id="PF02852">
    <property type="entry name" value="Pyr_redox_dim"/>
    <property type="match status" value="1"/>
</dbReference>
<evidence type="ECO:0000259" key="8">
    <source>
        <dbReference type="Pfam" id="PF02852"/>
    </source>
</evidence>
<dbReference type="PRINTS" id="PR00411">
    <property type="entry name" value="PNDRDTASEI"/>
</dbReference>
<sequence>MLKNRRDAEVARLEGIYRSNLQNAGVQILEGRATLEDRHTVALSDGRRFQAKHILIATGAQPARGPDVPGHELAIDSNGFFDLTALPARVVVKGAGYIALELACVLHLLGAQVTVVVRGDKILRGFDDELRQHLAAEMAQSGMQFRFGREVQAITRTDGALQVQLDNGDTLITDCVLRAMGRQPNAQGLGLEALGIVLDAQGAIPVDEFSQTTVPGIYAVGDVTNRVNLTPMAIREGHAFADSVFGGTPRRVDHTLIPTAVFTTPEAGVVGLTEEQALKSHPRLDVYRASFRPMKATLSGHPGKMLLKLLVDRDTDRVLGFHAVGPDTGEMAQLVGVALQLQATKAALDATLAVHPTAAEELVTMRTPAVRHNL</sequence>
<dbReference type="GO" id="GO:0004362">
    <property type="term" value="F:glutathione-disulfide reductase (NADPH) activity"/>
    <property type="evidence" value="ECO:0007669"/>
    <property type="project" value="UniProtKB-EC"/>
</dbReference>